<dbReference type="Pfam" id="PF02597">
    <property type="entry name" value="ThiS"/>
    <property type="match status" value="1"/>
</dbReference>
<keyword evidence="1" id="KW-0175">Coiled coil</keyword>
<name>E6NAM3_CALS0</name>
<evidence type="ECO:0008006" key="3">
    <source>
        <dbReference type="Google" id="ProtNLM"/>
    </source>
</evidence>
<organism evidence="2">
    <name type="scientific">Caldiarchaeum subterraneum</name>
    <dbReference type="NCBI Taxonomy" id="311458"/>
    <lineage>
        <taxon>Archaea</taxon>
        <taxon>Nitrososphaerota</taxon>
        <taxon>Candidatus Caldarchaeales</taxon>
        <taxon>Candidatus Caldarchaeaceae</taxon>
        <taxon>Candidatus Caldarchaeum</taxon>
    </lineage>
</organism>
<dbReference type="Gene3D" id="3.10.20.30">
    <property type="match status" value="1"/>
</dbReference>
<protein>
    <recommendedName>
        <fullName evidence="3">MoaD/ThiS family protein</fullName>
    </recommendedName>
</protein>
<accession>E6NAM3</accession>
<dbReference type="CDD" id="cd17506">
    <property type="entry name" value="Ubl_SAMP2_like"/>
    <property type="match status" value="1"/>
</dbReference>
<dbReference type="AlphaFoldDB" id="E6NAM3"/>
<dbReference type="SUPFAM" id="SSF54285">
    <property type="entry name" value="MoaD/ThiS"/>
    <property type="match status" value="1"/>
</dbReference>
<reference evidence="2" key="1">
    <citation type="journal article" date="2005" name="Environ. Microbiol.">
        <title>Genetic and functional properties of uncultivated thermophilic crenarchaeotes from a subsurface gold mine as revealed by analysis of genome fragments.</title>
        <authorList>
            <person name="Nunoura T."/>
            <person name="Hirayama H."/>
            <person name="Takami H."/>
            <person name="Oida H."/>
            <person name="Nishi S."/>
            <person name="Shimamura S."/>
            <person name="Suzuki Y."/>
            <person name="Inagaki F."/>
            <person name="Takai K."/>
            <person name="Nealson K.H."/>
            <person name="Horikoshi K."/>
        </authorList>
    </citation>
    <scope>NUCLEOTIDE SEQUENCE</scope>
</reference>
<sequence>MHTKIKVQLVGPIAHSTGLKTLEIELQKENAKLSDLLETLSNRLPQLRNHLIEWATKPGSFIVSVDGEVVRDAGKPLNGGETVLIAPVLVGGSVQEMRVRCLNCGGRIDVPAGASEVLCPSCGTGFLVSWVSPSQPKIRGVKR</sequence>
<dbReference type="EMBL" id="AP011892">
    <property type="protein sequence ID" value="BAJ49379.1"/>
    <property type="molecule type" value="Genomic_DNA"/>
</dbReference>
<proteinExistence type="predicted"/>
<evidence type="ECO:0000256" key="1">
    <source>
        <dbReference type="SAM" id="Coils"/>
    </source>
</evidence>
<reference evidence="2" key="2">
    <citation type="journal article" date="2011" name="Nucleic Acids Res.">
        <title>Insights into the evolution of Archaea and eukaryotic protein modifier systems revealed by the genome of a novel archaeal group.</title>
        <authorList>
            <person name="Nunoura T."/>
            <person name="Takaki Y."/>
            <person name="Kakuta J."/>
            <person name="Nishi S."/>
            <person name="Sugahara J."/>
            <person name="Kazama H."/>
            <person name="Chee G."/>
            <person name="Hattori M."/>
            <person name="Kanai A."/>
            <person name="Atomi H."/>
            <person name="Takai K."/>
            <person name="Takami H."/>
        </authorList>
    </citation>
    <scope>NUCLEOTIDE SEQUENCE</scope>
</reference>
<evidence type="ECO:0000313" key="2">
    <source>
        <dbReference type="EMBL" id="BAJ49379.1"/>
    </source>
</evidence>
<dbReference type="InterPro" id="IPR012675">
    <property type="entry name" value="Beta-grasp_dom_sf"/>
</dbReference>
<dbReference type="InterPro" id="IPR016155">
    <property type="entry name" value="Mopterin_synth/thiamin_S_b"/>
</dbReference>
<feature type="coiled-coil region" evidence="1">
    <location>
        <begin position="19"/>
        <end position="50"/>
    </location>
</feature>
<dbReference type="InterPro" id="IPR003749">
    <property type="entry name" value="ThiS/MoaD-like"/>
</dbReference>
<gene>
    <name evidence="2" type="ORF">HGMM_F31D11C11</name>
</gene>